<dbReference type="GeneID" id="89942279"/>
<name>A0AAN6QE18_9PEZI</name>
<reference evidence="3" key="1">
    <citation type="journal article" date="2023" name="Mol. Phylogenet. Evol.">
        <title>Genome-scale phylogeny and comparative genomics of the fungal order Sordariales.</title>
        <authorList>
            <person name="Hensen N."/>
            <person name="Bonometti L."/>
            <person name="Westerberg I."/>
            <person name="Brannstrom I.O."/>
            <person name="Guillou S."/>
            <person name="Cros-Aarteil S."/>
            <person name="Calhoun S."/>
            <person name="Haridas S."/>
            <person name="Kuo A."/>
            <person name="Mondo S."/>
            <person name="Pangilinan J."/>
            <person name="Riley R."/>
            <person name="LaButti K."/>
            <person name="Andreopoulos B."/>
            <person name="Lipzen A."/>
            <person name="Chen C."/>
            <person name="Yan M."/>
            <person name="Daum C."/>
            <person name="Ng V."/>
            <person name="Clum A."/>
            <person name="Steindorff A."/>
            <person name="Ohm R.A."/>
            <person name="Martin F."/>
            <person name="Silar P."/>
            <person name="Natvig D.O."/>
            <person name="Lalanne C."/>
            <person name="Gautier V."/>
            <person name="Ament-Velasquez S.L."/>
            <person name="Kruys A."/>
            <person name="Hutchinson M.I."/>
            <person name="Powell A.J."/>
            <person name="Barry K."/>
            <person name="Miller A.N."/>
            <person name="Grigoriev I.V."/>
            <person name="Debuchy R."/>
            <person name="Gladieux P."/>
            <person name="Hiltunen Thoren M."/>
            <person name="Johannesson H."/>
        </authorList>
    </citation>
    <scope>NUCLEOTIDE SEQUENCE</scope>
    <source>
        <strain evidence="3">CBS 508.74</strain>
    </source>
</reference>
<dbReference type="Pfam" id="PF00106">
    <property type="entry name" value="adh_short"/>
    <property type="match status" value="1"/>
</dbReference>
<evidence type="ECO:0000256" key="1">
    <source>
        <dbReference type="ARBA" id="ARBA00006484"/>
    </source>
</evidence>
<dbReference type="EMBL" id="MU853362">
    <property type="protein sequence ID" value="KAK4108518.1"/>
    <property type="molecule type" value="Genomic_DNA"/>
</dbReference>
<accession>A0AAN6QE18</accession>
<dbReference type="AlphaFoldDB" id="A0AAN6QE18"/>
<dbReference type="SUPFAM" id="SSF51735">
    <property type="entry name" value="NAD(P)-binding Rossmann-fold domains"/>
    <property type="match status" value="1"/>
</dbReference>
<evidence type="ECO:0000256" key="2">
    <source>
        <dbReference type="ARBA" id="ARBA00023002"/>
    </source>
</evidence>
<dbReference type="PANTHER" id="PTHR24320">
    <property type="entry name" value="RETINOL DEHYDROGENASE"/>
    <property type="match status" value="1"/>
</dbReference>
<proteinExistence type="inferred from homology"/>
<dbReference type="GO" id="GO:0016491">
    <property type="term" value="F:oxidoreductase activity"/>
    <property type="evidence" value="ECO:0007669"/>
    <property type="project" value="UniProtKB-KW"/>
</dbReference>
<organism evidence="3 4">
    <name type="scientific">Canariomyces notabilis</name>
    <dbReference type="NCBI Taxonomy" id="2074819"/>
    <lineage>
        <taxon>Eukaryota</taxon>
        <taxon>Fungi</taxon>
        <taxon>Dikarya</taxon>
        <taxon>Ascomycota</taxon>
        <taxon>Pezizomycotina</taxon>
        <taxon>Sordariomycetes</taxon>
        <taxon>Sordariomycetidae</taxon>
        <taxon>Sordariales</taxon>
        <taxon>Chaetomiaceae</taxon>
        <taxon>Canariomyces</taxon>
    </lineage>
</organism>
<dbReference type="InterPro" id="IPR036291">
    <property type="entry name" value="NAD(P)-bd_dom_sf"/>
</dbReference>
<dbReference type="Proteomes" id="UP001302812">
    <property type="component" value="Unassembled WGS sequence"/>
</dbReference>
<comment type="caution">
    <text evidence="3">The sequence shown here is derived from an EMBL/GenBank/DDBJ whole genome shotgun (WGS) entry which is preliminary data.</text>
</comment>
<gene>
    <name evidence="3" type="ORF">N656DRAFT_801679</name>
</gene>
<keyword evidence="2" id="KW-0560">Oxidoreductase</keyword>
<reference evidence="3" key="2">
    <citation type="submission" date="2023-05" db="EMBL/GenBank/DDBJ databases">
        <authorList>
            <consortium name="Lawrence Berkeley National Laboratory"/>
            <person name="Steindorff A."/>
            <person name="Hensen N."/>
            <person name="Bonometti L."/>
            <person name="Westerberg I."/>
            <person name="Brannstrom I.O."/>
            <person name="Guillou S."/>
            <person name="Cros-Aarteil S."/>
            <person name="Calhoun S."/>
            <person name="Haridas S."/>
            <person name="Kuo A."/>
            <person name="Mondo S."/>
            <person name="Pangilinan J."/>
            <person name="Riley R."/>
            <person name="Labutti K."/>
            <person name="Andreopoulos B."/>
            <person name="Lipzen A."/>
            <person name="Chen C."/>
            <person name="Yanf M."/>
            <person name="Daum C."/>
            <person name="Ng V."/>
            <person name="Clum A."/>
            <person name="Ohm R."/>
            <person name="Martin F."/>
            <person name="Silar P."/>
            <person name="Natvig D."/>
            <person name="Lalanne C."/>
            <person name="Gautier V."/>
            <person name="Ament-Velasquez S.L."/>
            <person name="Kruys A."/>
            <person name="Hutchinson M.I."/>
            <person name="Powell A.J."/>
            <person name="Barry K."/>
            <person name="Miller A.N."/>
            <person name="Grigoriev I.V."/>
            <person name="Debuchy R."/>
            <person name="Gladieux P."/>
            <person name="Thoren M.H."/>
            <person name="Johannesson H."/>
        </authorList>
    </citation>
    <scope>NUCLEOTIDE SEQUENCE</scope>
    <source>
        <strain evidence="3">CBS 508.74</strain>
    </source>
</reference>
<dbReference type="InterPro" id="IPR002347">
    <property type="entry name" value="SDR_fam"/>
</dbReference>
<evidence type="ECO:0000313" key="3">
    <source>
        <dbReference type="EMBL" id="KAK4108518.1"/>
    </source>
</evidence>
<dbReference type="RefSeq" id="XP_064666088.1">
    <property type="nucleotide sequence ID" value="XM_064818154.1"/>
</dbReference>
<dbReference type="PANTHER" id="PTHR24320:SF33">
    <property type="entry name" value="OXIDOREDUCTASE BLI-4, MITOCHONDRIAL-RELATED"/>
    <property type="match status" value="1"/>
</dbReference>
<comment type="similarity">
    <text evidence="1">Belongs to the short-chain dehydrogenases/reductases (SDR) family.</text>
</comment>
<keyword evidence="4" id="KW-1185">Reference proteome</keyword>
<protein>
    <submittedName>
        <fullName evidence="3">NAD(P)-binding protein</fullName>
    </submittedName>
</protein>
<evidence type="ECO:0000313" key="4">
    <source>
        <dbReference type="Proteomes" id="UP001302812"/>
    </source>
</evidence>
<sequence length="339" mass="37190">MQTIKDTLAENFGGPVSKLGSRQFKLDECPDLSDKVAVVTGGSEGIGFGVTYTLLKHNISKLYILSVSKEVVEGAKDVMAKELGQDKADRTVWIQCDLANWMRVKEVAENIKRDAPRLDILVNNAGRGIMPAEMTSYGVDRHMAVNHMGHVILTSHLLPLMKRTAENGAIVRISNQSSNLHQKAPSDTKFATLEEINRDLGPNGQYARSKLAAILYARYFTRKVTRNGFPNLLMNATHPGFVSSKQSRTDIFDAFPLAGYAMSHGIEPFKKDQFEGAVPTVYAVTTTEESGQYICPPAIPEPGSELAQSDELADSLMELTRKVISEKTGAPFDDLAVND</sequence>
<dbReference type="PRINTS" id="PR00081">
    <property type="entry name" value="GDHRDH"/>
</dbReference>
<dbReference type="Gene3D" id="3.40.50.720">
    <property type="entry name" value="NAD(P)-binding Rossmann-like Domain"/>
    <property type="match status" value="1"/>
</dbReference>